<dbReference type="SUPFAM" id="SSF46689">
    <property type="entry name" value="Homeodomain-like"/>
    <property type="match status" value="1"/>
</dbReference>
<comment type="caution">
    <text evidence="7">The sequence shown here is derived from an EMBL/GenBank/DDBJ whole genome shotgun (WGS) entry which is preliminary data.</text>
</comment>
<dbReference type="GO" id="GO:0000976">
    <property type="term" value="F:transcription cis-regulatory region binding"/>
    <property type="evidence" value="ECO:0007669"/>
    <property type="project" value="TreeGrafter"/>
</dbReference>
<dbReference type="InterPro" id="IPR050109">
    <property type="entry name" value="HTH-type_TetR-like_transc_reg"/>
</dbReference>
<name>A0A6L9VWV7_9ACTN</name>
<accession>A0A6L9VWV7</accession>
<evidence type="ECO:0000256" key="2">
    <source>
        <dbReference type="ARBA" id="ARBA00023125"/>
    </source>
</evidence>
<organism evidence="7 8">
    <name type="scientific">Blastococcus saxobsidens</name>
    <dbReference type="NCBI Taxonomy" id="138336"/>
    <lineage>
        <taxon>Bacteria</taxon>
        <taxon>Bacillati</taxon>
        <taxon>Actinomycetota</taxon>
        <taxon>Actinomycetes</taxon>
        <taxon>Geodermatophilales</taxon>
        <taxon>Geodermatophilaceae</taxon>
        <taxon>Blastococcus</taxon>
    </lineage>
</organism>
<feature type="domain" description="HTH tetR-type" evidence="6">
    <location>
        <begin position="29"/>
        <end position="89"/>
    </location>
</feature>
<dbReference type="PROSITE" id="PS50977">
    <property type="entry name" value="HTH_TETR_2"/>
    <property type="match status" value="1"/>
</dbReference>
<dbReference type="EMBL" id="JAAGWG010000001">
    <property type="protein sequence ID" value="NEK84247.1"/>
    <property type="molecule type" value="Genomic_DNA"/>
</dbReference>
<dbReference type="PRINTS" id="PR00455">
    <property type="entry name" value="HTHTETR"/>
</dbReference>
<reference evidence="7 8" key="1">
    <citation type="submission" date="2019-12" db="EMBL/GenBank/DDBJ databases">
        <title>the WGS of Blastococcus saxobsidens 67B17.</title>
        <authorList>
            <person name="Jiang Z."/>
        </authorList>
    </citation>
    <scope>NUCLEOTIDE SEQUENCE [LARGE SCALE GENOMIC DNA]</scope>
    <source>
        <strain evidence="7 8">67B17</strain>
    </source>
</reference>
<evidence type="ECO:0000256" key="3">
    <source>
        <dbReference type="ARBA" id="ARBA00023163"/>
    </source>
</evidence>
<dbReference type="Proteomes" id="UP000479241">
    <property type="component" value="Unassembled WGS sequence"/>
</dbReference>
<dbReference type="InterPro" id="IPR001647">
    <property type="entry name" value="HTH_TetR"/>
</dbReference>
<dbReference type="PANTHER" id="PTHR30055:SF234">
    <property type="entry name" value="HTH-TYPE TRANSCRIPTIONAL REGULATOR BETI"/>
    <property type="match status" value="1"/>
</dbReference>
<keyword evidence="2 4" id="KW-0238">DNA-binding</keyword>
<keyword evidence="3" id="KW-0804">Transcription</keyword>
<gene>
    <name evidence="7" type="ORF">GCU60_00455</name>
</gene>
<dbReference type="Gene3D" id="1.10.357.10">
    <property type="entry name" value="Tetracycline Repressor, domain 2"/>
    <property type="match status" value="1"/>
</dbReference>
<sequence>MTPSAGPDTTTDRPRTVGRPRRTGAAPAGDPRQEILDAAARLFADRGYVATTMSEIARTVGLGQSSVYYWFRSKEDLLRALTGANRESLEVAHRLAAAATPPPEHLYAVLYADVLQMCRGALDFYDLERAAHAQPEFFAEILADYGRLRAEIEAVVEAGMRSGDFVPGDARTATLACLAQTEGIQHRFRSPTPDAAERGAALGGPADAARLAAGTAVRALLVDPARAADAERGAMAVLDET</sequence>
<evidence type="ECO:0000256" key="4">
    <source>
        <dbReference type="PROSITE-ProRule" id="PRU00335"/>
    </source>
</evidence>
<protein>
    <submittedName>
        <fullName evidence="7">TetR/AcrR family transcriptional regulator</fullName>
    </submittedName>
</protein>
<proteinExistence type="predicted"/>
<evidence type="ECO:0000313" key="8">
    <source>
        <dbReference type="Proteomes" id="UP000479241"/>
    </source>
</evidence>
<feature type="DNA-binding region" description="H-T-H motif" evidence="4">
    <location>
        <begin position="52"/>
        <end position="71"/>
    </location>
</feature>
<evidence type="ECO:0000259" key="6">
    <source>
        <dbReference type="PROSITE" id="PS50977"/>
    </source>
</evidence>
<dbReference type="GO" id="GO:0003700">
    <property type="term" value="F:DNA-binding transcription factor activity"/>
    <property type="evidence" value="ECO:0007669"/>
    <property type="project" value="TreeGrafter"/>
</dbReference>
<dbReference type="Pfam" id="PF00440">
    <property type="entry name" value="TetR_N"/>
    <property type="match status" value="1"/>
</dbReference>
<evidence type="ECO:0000313" key="7">
    <source>
        <dbReference type="EMBL" id="NEK84247.1"/>
    </source>
</evidence>
<evidence type="ECO:0000256" key="1">
    <source>
        <dbReference type="ARBA" id="ARBA00023015"/>
    </source>
</evidence>
<dbReference type="AlphaFoldDB" id="A0A6L9VWV7"/>
<dbReference type="InterPro" id="IPR036271">
    <property type="entry name" value="Tet_transcr_reg_TetR-rel_C_sf"/>
</dbReference>
<dbReference type="InterPro" id="IPR009057">
    <property type="entry name" value="Homeodomain-like_sf"/>
</dbReference>
<dbReference type="SUPFAM" id="SSF48498">
    <property type="entry name" value="Tetracyclin repressor-like, C-terminal domain"/>
    <property type="match status" value="1"/>
</dbReference>
<keyword evidence="1" id="KW-0805">Transcription regulation</keyword>
<dbReference type="PANTHER" id="PTHR30055">
    <property type="entry name" value="HTH-TYPE TRANSCRIPTIONAL REGULATOR RUTR"/>
    <property type="match status" value="1"/>
</dbReference>
<feature type="region of interest" description="Disordered" evidence="5">
    <location>
        <begin position="1"/>
        <end position="31"/>
    </location>
</feature>
<evidence type="ECO:0000256" key="5">
    <source>
        <dbReference type="SAM" id="MobiDB-lite"/>
    </source>
</evidence>